<dbReference type="Pfam" id="PF08378">
    <property type="entry name" value="NERD"/>
    <property type="match status" value="1"/>
</dbReference>
<gene>
    <name evidence="2" type="ORF">QGM71_17660</name>
</gene>
<accession>A0ABU6KJM8</accession>
<dbReference type="EMBL" id="JARZFX010000012">
    <property type="protein sequence ID" value="MEC5425311.1"/>
    <property type="molecule type" value="Genomic_DNA"/>
</dbReference>
<protein>
    <submittedName>
        <fullName evidence="2">Nuclease-related domain-containing protein</fullName>
    </submittedName>
</protein>
<sequence length="290" mass="33843">MVLIARFARYQTDGIVYMLLKLFKKKKPTQSKENSNKSVKQSKSIKEQEHIAVRKGEIGEYKINIQLDQLPKEYKYLSDLMIENQKSVSRYSQIDHVVLSPYGIFVIETKNYQGTIYGGKNRKQWSVNGKFKMVNPFHQNYGHIEALKSLLDKKFHSSFISIVSFTKRCTFKIDVELRKITANELIVYDVELSDFISRKVNVLKLTNKEKLLTEEEMEEIYMLFHDANIEDKALRDQHNNCINNKKSKDIKSPQKRCVQCNQSVSDKVAAFCLSNKKFAGKIYCYKHQKG</sequence>
<organism evidence="2 3">
    <name type="scientific">Virgibacillus tibetensis</name>
    <dbReference type="NCBI Taxonomy" id="3042313"/>
    <lineage>
        <taxon>Bacteria</taxon>
        <taxon>Bacillati</taxon>
        <taxon>Bacillota</taxon>
        <taxon>Bacilli</taxon>
        <taxon>Bacillales</taxon>
        <taxon>Bacillaceae</taxon>
        <taxon>Virgibacillus</taxon>
    </lineage>
</organism>
<dbReference type="Proteomes" id="UP001335737">
    <property type="component" value="Unassembled WGS sequence"/>
</dbReference>
<keyword evidence="3" id="KW-1185">Reference proteome</keyword>
<dbReference type="PROSITE" id="PS50965">
    <property type="entry name" value="NERD"/>
    <property type="match status" value="1"/>
</dbReference>
<feature type="domain" description="NERD" evidence="1">
    <location>
        <begin position="55"/>
        <end position="170"/>
    </location>
</feature>
<evidence type="ECO:0000313" key="2">
    <source>
        <dbReference type="EMBL" id="MEC5425311.1"/>
    </source>
</evidence>
<reference evidence="2 3" key="1">
    <citation type="journal article" date="2024" name="Int. J. Syst. Evol. Microbiol.">
        <title>Virgibacillus tibetensis sp. nov., isolated from salt lake on the Tibetan Plateau of China.</title>
        <authorList>
            <person name="Phurbu D."/>
            <person name="Liu Z.-X."/>
            <person name="Wang R."/>
            <person name="Zheng Y.-Y."/>
            <person name="Liu H.-C."/>
            <person name="Zhou Y.-G."/>
            <person name="Yu Y.-J."/>
            <person name="Li A.-H."/>
        </authorList>
    </citation>
    <scope>NUCLEOTIDE SEQUENCE [LARGE SCALE GENOMIC DNA]</scope>
    <source>
        <strain evidence="2 3">C22-A2</strain>
    </source>
</reference>
<evidence type="ECO:0000313" key="3">
    <source>
        <dbReference type="Proteomes" id="UP001335737"/>
    </source>
</evidence>
<evidence type="ECO:0000259" key="1">
    <source>
        <dbReference type="PROSITE" id="PS50965"/>
    </source>
</evidence>
<name>A0ABU6KJM8_9BACI</name>
<proteinExistence type="predicted"/>
<dbReference type="InterPro" id="IPR011528">
    <property type="entry name" value="NERD"/>
</dbReference>
<comment type="caution">
    <text evidence="2">The sequence shown here is derived from an EMBL/GenBank/DDBJ whole genome shotgun (WGS) entry which is preliminary data.</text>
</comment>